<feature type="transmembrane region" description="Helical" evidence="16">
    <location>
        <begin position="525"/>
        <end position="546"/>
    </location>
</feature>
<evidence type="ECO:0000256" key="5">
    <source>
        <dbReference type="ARBA" id="ARBA00022723"/>
    </source>
</evidence>
<feature type="compositionally biased region" description="Polar residues" evidence="15">
    <location>
        <begin position="60"/>
        <end position="70"/>
    </location>
</feature>
<dbReference type="InterPro" id="IPR013057">
    <property type="entry name" value="AA_transpt_TM"/>
</dbReference>
<evidence type="ECO:0000313" key="18">
    <source>
        <dbReference type="EMBL" id="KAL3869211.1"/>
    </source>
</evidence>
<keyword evidence="11" id="KW-1015">Disulfide bond</keyword>
<evidence type="ECO:0000259" key="17">
    <source>
        <dbReference type="Pfam" id="PF01490"/>
    </source>
</evidence>
<evidence type="ECO:0000256" key="14">
    <source>
        <dbReference type="ARBA" id="ARBA00038442"/>
    </source>
</evidence>
<gene>
    <name evidence="18" type="ORF">ACJMK2_041921</name>
</gene>
<feature type="transmembrane region" description="Helical" evidence="16">
    <location>
        <begin position="500"/>
        <end position="519"/>
    </location>
</feature>
<dbReference type="Proteomes" id="UP001634394">
    <property type="component" value="Unassembled WGS sequence"/>
</dbReference>
<feature type="transmembrane region" description="Helical" evidence="16">
    <location>
        <begin position="374"/>
        <end position="395"/>
    </location>
</feature>
<dbReference type="GO" id="GO:0005765">
    <property type="term" value="C:lysosomal membrane"/>
    <property type="evidence" value="ECO:0007669"/>
    <property type="project" value="UniProtKB-SubCell"/>
</dbReference>
<keyword evidence="5" id="KW-0479">Metal-binding</keyword>
<keyword evidence="12" id="KW-0325">Glycoprotein</keyword>
<feature type="domain" description="Amino acid transporter transmembrane" evidence="17">
    <location>
        <begin position="126"/>
        <end position="236"/>
    </location>
</feature>
<comment type="caution">
    <text evidence="18">The sequence shown here is derived from an EMBL/GenBank/DDBJ whole genome shotgun (WGS) entry which is preliminary data.</text>
</comment>
<dbReference type="GO" id="GO:0031902">
    <property type="term" value="C:late endosome membrane"/>
    <property type="evidence" value="ECO:0007669"/>
    <property type="project" value="UniProtKB-SubCell"/>
</dbReference>
<comment type="subcellular location">
    <subcellularLocation>
        <location evidence="1">Late endosome membrane</location>
        <topology evidence="1">Multi-pass membrane protein</topology>
    </subcellularLocation>
    <subcellularLocation>
        <location evidence="2">Lysosome membrane</location>
        <topology evidence="2">Multi-pass membrane protein</topology>
    </subcellularLocation>
</comment>
<feature type="transmembrane region" description="Helical" evidence="16">
    <location>
        <begin position="337"/>
        <end position="354"/>
    </location>
</feature>
<evidence type="ECO:0000256" key="3">
    <source>
        <dbReference type="ARBA" id="ARBA00022448"/>
    </source>
</evidence>
<evidence type="ECO:0000256" key="7">
    <source>
        <dbReference type="ARBA" id="ARBA00022970"/>
    </source>
</evidence>
<feature type="transmembrane region" description="Helical" evidence="16">
    <location>
        <begin position="126"/>
        <end position="147"/>
    </location>
</feature>
<feature type="domain" description="Amino acid transporter transmembrane" evidence="17">
    <location>
        <begin position="317"/>
        <end position="577"/>
    </location>
</feature>
<comment type="similarity">
    <text evidence="14">Belongs to the amino acid/polyamine transporter 2 family. SLC38A9 subfamily.</text>
</comment>
<accession>A0ABD3W5P7</accession>
<evidence type="ECO:0000256" key="4">
    <source>
        <dbReference type="ARBA" id="ARBA00022692"/>
    </source>
</evidence>
<reference evidence="18 19" key="1">
    <citation type="submission" date="2024-11" db="EMBL/GenBank/DDBJ databases">
        <title>Chromosome-level genome assembly of the freshwater bivalve Anodonta woodiana.</title>
        <authorList>
            <person name="Chen X."/>
        </authorList>
    </citation>
    <scope>NUCLEOTIDE SEQUENCE [LARGE SCALE GENOMIC DNA]</scope>
    <source>
        <strain evidence="18">MN2024</strain>
        <tissue evidence="18">Gills</tissue>
    </source>
</reference>
<name>A0ABD3W5P7_SINWO</name>
<proteinExistence type="inferred from homology"/>
<keyword evidence="9" id="KW-0915">Sodium</keyword>
<evidence type="ECO:0000256" key="11">
    <source>
        <dbReference type="ARBA" id="ARBA00023157"/>
    </source>
</evidence>
<keyword evidence="3" id="KW-0813">Transport</keyword>
<feature type="transmembrane region" description="Helical" evidence="16">
    <location>
        <begin position="311"/>
        <end position="328"/>
    </location>
</feature>
<evidence type="ECO:0000256" key="12">
    <source>
        <dbReference type="ARBA" id="ARBA00023180"/>
    </source>
</evidence>
<feature type="transmembrane region" description="Helical" evidence="16">
    <location>
        <begin position="153"/>
        <end position="172"/>
    </location>
</feature>
<sequence length="585" mass="65448">MERSAGTGANEKTSLLSSRNDHESANTRRSLSPSNETRQASHPDTRRNGGHVSRHPLSYHSINSGSSVQSEGEDESLQTSAIISRYKYYNRLAPHEESPLQMPDHVVPVIFHVSNPLSAFGQQNSFITVFSLWNTMMGTSLLSMPWAIKQAGFINGIVLLIVMAGLMFYTSYRILKCVEGQTLDGQLVEFSDVCRRYLGRCAEGVAVLSSLLVLLGGIIIYWILMSNFLYNIISFIYRYATDGASNSKNDDDAICRGPTGSGGSNSSISNVSSSLFPSFSSSVSSGSLWLHNEYQDGSQQHPLFAKIWDEYYTVPFFLILILVPLINFKSPTFFTKFNALGTVSVGYLICFVAINMYRWGFHLDFSAQPSSPQYIAQFKGTFPALTGIAALAYFVQNCVVSIMRNQKYPRNNVRDLLIAYVLVALTYVYMGFMFYAAYPLDKNCIEDNLLNNLKDTNIIAFIARIGLFFQMMCVFPLLSFIFRVQFMHTFFGILWPGLKYVFLLNLVLVAISVVFAIFLPHIGKIIGFVGAFCGLCYAFALPCLVYMKIRHEENTLTWPVLVFHSILILIGLANFVGQFVILGES</sequence>
<dbReference type="GO" id="GO:0046872">
    <property type="term" value="F:metal ion binding"/>
    <property type="evidence" value="ECO:0007669"/>
    <property type="project" value="UniProtKB-KW"/>
</dbReference>
<evidence type="ECO:0000313" key="19">
    <source>
        <dbReference type="Proteomes" id="UP001634394"/>
    </source>
</evidence>
<evidence type="ECO:0000256" key="10">
    <source>
        <dbReference type="ARBA" id="ARBA00023136"/>
    </source>
</evidence>
<evidence type="ECO:0000256" key="8">
    <source>
        <dbReference type="ARBA" id="ARBA00022989"/>
    </source>
</evidence>
<keyword evidence="6" id="KW-0967">Endosome</keyword>
<evidence type="ECO:0000256" key="6">
    <source>
        <dbReference type="ARBA" id="ARBA00022753"/>
    </source>
</evidence>
<evidence type="ECO:0000256" key="1">
    <source>
        <dbReference type="ARBA" id="ARBA00004107"/>
    </source>
</evidence>
<keyword evidence="10 16" id="KW-0472">Membrane</keyword>
<feature type="transmembrane region" description="Helical" evidence="16">
    <location>
        <begin position="416"/>
        <end position="438"/>
    </location>
</feature>
<evidence type="ECO:0000256" key="13">
    <source>
        <dbReference type="ARBA" id="ARBA00023228"/>
    </source>
</evidence>
<feature type="compositionally biased region" description="Polar residues" evidence="15">
    <location>
        <begin position="27"/>
        <end position="38"/>
    </location>
</feature>
<dbReference type="PANTHER" id="PTHR22950:SF244">
    <property type="entry name" value="NEUTRAL AMINO ACID TRANSPORTER 9"/>
    <property type="match status" value="1"/>
</dbReference>
<dbReference type="EMBL" id="JBJQND010000008">
    <property type="protein sequence ID" value="KAL3869211.1"/>
    <property type="molecule type" value="Genomic_DNA"/>
</dbReference>
<dbReference type="PANTHER" id="PTHR22950">
    <property type="entry name" value="AMINO ACID TRANSPORTER"/>
    <property type="match status" value="1"/>
</dbReference>
<dbReference type="Pfam" id="PF01490">
    <property type="entry name" value="Aa_trans"/>
    <property type="match status" value="2"/>
</dbReference>
<dbReference type="GO" id="GO:0006865">
    <property type="term" value="P:amino acid transport"/>
    <property type="evidence" value="ECO:0007669"/>
    <property type="project" value="UniProtKB-KW"/>
</dbReference>
<protein>
    <recommendedName>
        <fullName evidence="17">Amino acid transporter transmembrane domain-containing protein</fullName>
    </recommendedName>
</protein>
<feature type="transmembrane region" description="Helical" evidence="16">
    <location>
        <begin position="205"/>
        <end position="224"/>
    </location>
</feature>
<organism evidence="18 19">
    <name type="scientific">Sinanodonta woodiana</name>
    <name type="common">Chinese pond mussel</name>
    <name type="synonym">Anodonta woodiana</name>
    <dbReference type="NCBI Taxonomy" id="1069815"/>
    <lineage>
        <taxon>Eukaryota</taxon>
        <taxon>Metazoa</taxon>
        <taxon>Spiralia</taxon>
        <taxon>Lophotrochozoa</taxon>
        <taxon>Mollusca</taxon>
        <taxon>Bivalvia</taxon>
        <taxon>Autobranchia</taxon>
        <taxon>Heteroconchia</taxon>
        <taxon>Palaeoheterodonta</taxon>
        <taxon>Unionida</taxon>
        <taxon>Unionoidea</taxon>
        <taxon>Unionidae</taxon>
        <taxon>Unioninae</taxon>
        <taxon>Sinanodonta</taxon>
    </lineage>
</organism>
<keyword evidence="8 16" id="KW-1133">Transmembrane helix</keyword>
<evidence type="ECO:0000256" key="15">
    <source>
        <dbReference type="SAM" id="MobiDB-lite"/>
    </source>
</evidence>
<evidence type="ECO:0000256" key="16">
    <source>
        <dbReference type="SAM" id="Phobius"/>
    </source>
</evidence>
<keyword evidence="19" id="KW-1185">Reference proteome</keyword>
<feature type="transmembrane region" description="Helical" evidence="16">
    <location>
        <begin position="558"/>
        <end position="581"/>
    </location>
</feature>
<dbReference type="AlphaFoldDB" id="A0ABD3W5P7"/>
<keyword evidence="4 16" id="KW-0812">Transmembrane</keyword>
<feature type="region of interest" description="Disordered" evidence="15">
    <location>
        <begin position="1"/>
        <end position="74"/>
    </location>
</feature>
<evidence type="ECO:0000256" key="2">
    <source>
        <dbReference type="ARBA" id="ARBA00004155"/>
    </source>
</evidence>
<keyword evidence="13" id="KW-0458">Lysosome</keyword>
<feature type="transmembrane region" description="Helical" evidence="16">
    <location>
        <begin position="458"/>
        <end position="480"/>
    </location>
</feature>
<keyword evidence="7" id="KW-0029">Amino-acid transport</keyword>
<evidence type="ECO:0000256" key="9">
    <source>
        <dbReference type="ARBA" id="ARBA00023053"/>
    </source>
</evidence>